<dbReference type="GO" id="GO:0016567">
    <property type="term" value="P:protein ubiquitination"/>
    <property type="evidence" value="ECO:0007669"/>
    <property type="project" value="TreeGrafter"/>
</dbReference>
<dbReference type="EC" id="2.3.2.27" evidence="2"/>
<evidence type="ECO:0000313" key="9">
    <source>
        <dbReference type="Proteomes" id="UP000327439"/>
    </source>
</evidence>
<reference evidence="9" key="1">
    <citation type="journal article" date="2020" name="Nat. Genet.">
        <title>Genomic diversifications of five Gossypium allopolyploid species and their impact on cotton improvement.</title>
        <authorList>
            <person name="Chen Z.J."/>
            <person name="Sreedasyam A."/>
            <person name="Ando A."/>
            <person name="Song Q."/>
            <person name="De Santiago L.M."/>
            <person name="Hulse-Kemp A.M."/>
            <person name="Ding M."/>
            <person name="Ye W."/>
            <person name="Kirkbride R.C."/>
            <person name="Jenkins J."/>
            <person name="Plott C."/>
            <person name="Lovell J."/>
            <person name="Lin Y.M."/>
            <person name="Vaughn R."/>
            <person name="Liu B."/>
            <person name="Simpson S."/>
            <person name="Scheffler B.E."/>
            <person name="Wen L."/>
            <person name="Saski C.A."/>
            <person name="Grover C.E."/>
            <person name="Hu G."/>
            <person name="Conover J.L."/>
            <person name="Carlson J.W."/>
            <person name="Shu S."/>
            <person name="Boston L.B."/>
            <person name="Williams M."/>
            <person name="Peterson D.G."/>
            <person name="McGee K."/>
            <person name="Jones D.C."/>
            <person name="Wendel J.F."/>
            <person name="Stelly D.M."/>
            <person name="Grimwood J."/>
            <person name="Schmutz J."/>
        </authorList>
    </citation>
    <scope>NUCLEOTIDE SEQUENCE [LARGE SCALE GENOMIC DNA]</scope>
    <source>
        <strain evidence="9">cv. 3-79</strain>
    </source>
</reference>
<dbReference type="InterPro" id="IPR001841">
    <property type="entry name" value="Znf_RING"/>
</dbReference>
<dbReference type="AlphaFoldDB" id="A0A5J5PCE3"/>
<dbReference type="PROSITE" id="PS50089">
    <property type="entry name" value="ZF_RING_2"/>
    <property type="match status" value="1"/>
</dbReference>
<dbReference type="EMBL" id="CM018225">
    <property type="protein sequence ID" value="KAB2004448.1"/>
    <property type="molecule type" value="Genomic_DNA"/>
</dbReference>
<dbReference type="GO" id="GO:0061630">
    <property type="term" value="F:ubiquitin protein ligase activity"/>
    <property type="evidence" value="ECO:0007669"/>
    <property type="project" value="UniProtKB-EC"/>
</dbReference>
<organism evidence="8 9">
    <name type="scientific">Gossypium barbadense</name>
    <name type="common">Sea Island cotton</name>
    <name type="synonym">Hibiscus barbadensis</name>
    <dbReference type="NCBI Taxonomy" id="3634"/>
    <lineage>
        <taxon>Eukaryota</taxon>
        <taxon>Viridiplantae</taxon>
        <taxon>Streptophyta</taxon>
        <taxon>Embryophyta</taxon>
        <taxon>Tracheophyta</taxon>
        <taxon>Spermatophyta</taxon>
        <taxon>Magnoliopsida</taxon>
        <taxon>eudicotyledons</taxon>
        <taxon>Gunneridae</taxon>
        <taxon>Pentapetalae</taxon>
        <taxon>rosids</taxon>
        <taxon>malvids</taxon>
        <taxon>Malvales</taxon>
        <taxon>Malvaceae</taxon>
        <taxon>Malvoideae</taxon>
        <taxon>Gossypium</taxon>
    </lineage>
</organism>
<dbReference type="InterPro" id="IPR013083">
    <property type="entry name" value="Znf_RING/FYVE/PHD"/>
</dbReference>
<dbReference type="Proteomes" id="UP000327439">
    <property type="component" value="Chromosome D11"/>
</dbReference>
<comment type="catalytic activity">
    <reaction evidence="1">
        <text>S-ubiquitinyl-[E2 ubiquitin-conjugating enzyme]-L-cysteine + [acceptor protein]-L-lysine = [E2 ubiquitin-conjugating enzyme]-L-cysteine + N(6)-ubiquitinyl-[acceptor protein]-L-lysine.</text>
        <dbReference type="EC" id="2.3.2.27"/>
    </reaction>
</comment>
<dbReference type="GO" id="GO:0005737">
    <property type="term" value="C:cytoplasm"/>
    <property type="evidence" value="ECO:0007669"/>
    <property type="project" value="TreeGrafter"/>
</dbReference>
<evidence type="ECO:0000256" key="3">
    <source>
        <dbReference type="ARBA" id="ARBA00022723"/>
    </source>
</evidence>
<dbReference type="OrthoDB" id="8062037at2759"/>
<protein>
    <recommendedName>
        <fullName evidence="2">RING-type E3 ubiquitin transferase</fullName>
        <ecNumber evidence="2">2.3.2.27</ecNumber>
    </recommendedName>
</protein>
<proteinExistence type="predicted"/>
<dbReference type="GO" id="GO:0008270">
    <property type="term" value="F:zinc ion binding"/>
    <property type="evidence" value="ECO:0007669"/>
    <property type="project" value="UniProtKB-KW"/>
</dbReference>
<dbReference type="Pfam" id="PF13639">
    <property type="entry name" value="zf-RING_2"/>
    <property type="match status" value="1"/>
</dbReference>
<dbReference type="PANTHER" id="PTHR15710:SF217">
    <property type="entry name" value="E3 UBIQUITIN-PROTEIN LIGASE RDUF2"/>
    <property type="match status" value="1"/>
</dbReference>
<name>A0A5J5PCE3_GOSBA</name>
<feature type="domain" description="RING-type" evidence="7">
    <location>
        <begin position="19"/>
        <end position="58"/>
    </location>
</feature>
<dbReference type="PANTHER" id="PTHR15710">
    <property type="entry name" value="E3 UBIQUITIN-PROTEIN LIGASE PRAJA"/>
    <property type="match status" value="1"/>
</dbReference>
<evidence type="ECO:0000256" key="1">
    <source>
        <dbReference type="ARBA" id="ARBA00000900"/>
    </source>
</evidence>
<keyword evidence="4 6" id="KW-0863">Zinc-finger</keyword>
<dbReference type="SUPFAM" id="SSF57850">
    <property type="entry name" value="RING/U-box"/>
    <property type="match status" value="1"/>
</dbReference>
<gene>
    <name evidence="8" type="ORF">ES319_D11G199300v1</name>
</gene>
<keyword evidence="5" id="KW-0862">Zinc</keyword>
<evidence type="ECO:0000259" key="7">
    <source>
        <dbReference type="PROSITE" id="PS50089"/>
    </source>
</evidence>
<keyword evidence="3" id="KW-0479">Metal-binding</keyword>
<evidence type="ECO:0000256" key="2">
    <source>
        <dbReference type="ARBA" id="ARBA00012483"/>
    </source>
</evidence>
<evidence type="ECO:0000256" key="5">
    <source>
        <dbReference type="ARBA" id="ARBA00022833"/>
    </source>
</evidence>
<dbReference type="Gene3D" id="3.30.40.10">
    <property type="entry name" value="Zinc/RING finger domain, C3HC4 (zinc finger)"/>
    <property type="match status" value="1"/>
</dbReference>
<evidence type="ECO:0000256" key="6">
    <source>
        <dbReference type="PROSITE-ProRule" id="PRU00175"/>
    </source>
</evidence>
<keyword evidence="9" id="KW-1185">Reference proteome</keyword>
<evidence type="ECO:0000313" key="8">
    <source>
        <dbReference type="EMBL" id="KAB2004448.1"/>
    </source>
</evidence>
<accession>A0A5J5PCE3</accession>
<evidence type="ECO:0000256" key="4">
    <source>
        <dbReference type="ARBA" id="ARBA00022771"/>
    </source>
</evidence>
<sequence>MPTIHIEKVQVCSETHYAVCKEPFELKWKAREMPCKHIYHEDCITPWLALWIMCPPCRHELPLDGSESNGDASEIVGLSIWRLSGGIFAMGFNFFLSNFKNINKITFIQFFMSFLLKFVNKKSSAN</sequence>